<dbReference type="Ensembl" id="ENSCCRT00010024140.1">
    <property type="protein sequence ID" value="ENSCCRP00010022070.1"/>
    <property type="gene ID" value="ENSCCRG00010009515.1"/>
</dbReference>
<dbReference type="Gene3D" id="3.30.70.330">
    <property type="match status" value="1"/>
</dbReference>
<keyword evidence="4" id="KW-1185">Reference proteome</keyword>
<dbReference type="Proteomes" id="UP000694427">
    <property type="component" value="Unplaced"/>
</dbReference>
<dbReference type="SUPFAM" id="SSF54928">
    <property type="entry name" value="RNA-binding domain, RBD"/>
    <property type="match status" value="1"/>
</dbReference>
<gene>
    <name evidence="3" type="primary">LOC109097102</name>
</gene>
<feature type="region of interest" description="Disordered" evidence="1">
    <location>
        <begin position="731"/>
        <end position="757"/>
    </location>
</feature>
<dbReference type="PANTHER" id="PTHR17550">
    <property type="entry name" value="E3 UBIQUITIN-PROTEIN LIGASE TTC3"/>
    <property type="match status" value="1"/>
</dbReference>
<accession>A0A8C1ISM0</accession>
<reference evidence="3" key="1">
    <citation type="submission" date="2025-08" db="UniProtKB">
        <authorList>
            <consortium name="Ensembl"/>
        </authorList>
    </citation>
    <scope>IDENTIFICATION</scope>
</reference>
<dbReference type="Pfam" id="PF00076">
    <property type="entry name" value="RRM_1"/>
    <property type="match status" value="1"/>
</dbReference>
<dbReference type="PANTHER" id="PTHR17550:SF7">
    <property type="entry name" value="RNA-BINDING PROTEIN 44"/>
    <property type="match status" value="1"/>
</dbReference>
<organism evidence="3 4">
    <name type="scientific">Cyprinus carpio</name>
    <name type="common">Common carp</name>
    <dbReference type="NCBI Taxonomy" id="7962"/>
    <lineage>
        <taxon>Eukaryota</taxon>
        <taxon>Metazoa</taxon>
        <taxon>Chordata</taxon>
        <taxon>Craniata</taxon>
        <taxon>Vertebrata</taxon>
        <taxon>Euteleostomi</taxon>
        <taxon>Actinopterygii</taxon>
        <taxon>Neopterygii</taxon>
        <taxon>Teleostei</taxon>
        <taxon>Ostariophysi</taxon>
        <taxon>Cypriniformes</taxon>
        <taxon>Cyprinidae</taxon>
        <taxon>Cyprininae</taxon>
        <taxon>Cyprinus</taxon>
    </lineage>
</organism>
<dbReference type="InterPro" id="IPR000504">
    <property type="entry name" value="RRM_dom"/>
</dbReference>
<dbReference type="InterPro" id="IPR035979">
    <property type="entry name" value="RBD_domain_sf"/>
</dbReference>
<dbReference type="GO" id="GO:0003723">
    <property type="term" value="F:RNA binding"/>
    <property type="evidence" value="ECO:0007669"/>
    <property type="project" value="InterPro"/>
</dbReference>
<dbReference type="AlphaFoldDB" id="A0A8C1ISM0"/>
<dbReference type="SMART" id="SM00360">
    <property type="entry name" value="RRM"/>
    <property type="match status" value="1"/>
</dbReference>
<evidence type="ECO:0000313" key="3">
    <source>
        <dbReference type="Ensembl" id="ENSCCRP00010022070.1"/>
    </source>
</evidence>
<feature type="compositionally biased region" description="Basic and acidic residues" evidence="1">
    <location>
        <begin position="740"/>
        <end position="752"/>
    </location>
</feature>
<feature type="domain" description="RRM" evidence="2">
    <location>
        <begin position="762"/>
        <end position="831"/>
    </location>
</feature>
<protein>
    <recommendedName>
        <fullName evidence="2">RRM domain-containing protein</fullName>
    </recommendedName>
</protein>
<sequence length="968" mass="106869">MWYPQPVDVVPLPFVLESHSITYEDLSARAMWPVIPFGQRAYNTVNEINVLLNFLYISQGFYNDPLYTSEGRKFLLMRSLFELVSANEYLELTDPKLLGWFLCLTAEDRTLIKKEGGLLPFLQKHPALQVDRQYVCVKSKTSGNCIPPPTTMSSNKSRYPSFYGASQCQNCGTSCPFGSKKCRCCGFCIEFSEGKVCVSENEKQLELLPNSVKEELKVLTAQNDATVGCTQSTLNTQKTRCTQNYDYGGPAAHPPSYSKGMCPHAQCLSKLWEEVENRDDTKHFKDTTTQANFSLDMELDIQSQVQRNDDTQNYQHQSYVQVEEADYHNLDQEAMAEYYSFSNTSLDHTAWSDGTQSTEAAYNDSVMATEGSTDLSDEPSNATMATAANSTDCFSCLGNSFELDNESGDHQEDLKKKHDSVYEQQIEINVGPSLKSKCGAPVSVDQIIDACGDFRACFTSTCATEVDQIFQLKNVATDTDLLAVSHEKDTQTVQIATSEKNTITEVCMSDLDVLTKEFIKLKETTNELEQLKSGKASPSPGGDHCRRVCGCECAQRVTRAELRLLALQFVMCQQHCWRRYFTSPLGESALWGTDDLPDSIAETLNTLQKDYHEMRKQILAGTPLDNLKPLAVDSEKITTRANYSPASVLEAHLNSFDCPGSTIASGHTVDEESEEMRALSTEAASDDTKGDGNKQDEALVLLPKQPGASAEQNPGVIKDPNSSEAWFDAEEELQSPNQDGKMEKLNERKEKTDEDESNHSSLLCITSLPGNITEHEVLLWFEKYNATNVSISTFSNNMRAAIVYLKSPSDAKAAVKDLHGCSLQGHTVQVVQLRGPASAYPKLISDPPHSTSKTHKEAAAGDGLGTKGVTYTSSPGGPRCSVDRLTNVCDSPTASGTCVPQHYATMGSFDTIMARLSERHPNVGRQRIVDALLELRAKHQGFLSGLPLKSIVDMTSELLTQASTPTYI</sequence>
<name>A0A8C1ISM0_CYPCA</name>
<feature type="region of interest" description="Disordered" evidence="1">
    <location>
        <begin position="664"/>
        <end position="694"/>
    </location>
</feature>
<proteinExistence type="predicted"/>
<evidence type="ECO:0000256" key="1">
    <source>
        <dbReference type="SAM" id="MobiDB-lite"/>
    </source>
</evidence>
<reference evidence="3" key="2">
    <citation type="submission" date="2025-09" db="UniProtKB">
        <authorList>
            <consortium name="Ensembl"/>
        </authorList>
    </citation>
    <scope>IDENTIFICATION</scope>
</reference>
<evidence type="ECO:0000313" key="4">
    <source>
        <dbReference type="Proteomes" id="UP000694427"/>
    </source>
</evidence>
<dbReference type="InterPro" id="IPR012677">
    <property type="entry name" value="Nucleotide-bd_a/b_plait_sf"/>
</dbReference>
<feature type="region of interest" description="Disordered" evidence="1">
    <location>
        <begin position="846"/>
        <end position="867"/>
    </location>
</feature>
<evidence type="ECO:0000259" key="2">
    <source>
        <dbReference type="SMART" id="SM00360"/>
    </source>
</evidence>